<evidence type="ECO:0000256" key="3">
    <source>
        <dbReference type="ARBA" id="ARBA00023136"/>
    </source>
</evidence>
<evidence type="ECO:0000256" key="1">
    <source>
        <dbReference type="ARBA" id="ARBA00004370"/>
    </source>
</evidence>
<dbReference type="GO" id="GO:0016020">
    <property type="term" value="C:membrane"/>
    <property type="evidence" value="ECO:0007669"/>
    <property type="project" value="UniProtKB-SubCell"/>
</dbReference>
<accession>A0A8S3RAG3</accession>
<proteinExistence type="predicted"/>
<dbReference type="InterPro" id="IPR000472">
    <property type="entry name" value="Activin_recp"/>
</dbReference>
<dbReference type="PROSITE" id="PS50835">
    <property type="entry name" value="IG_LIKE"/>
    <property type="match status" value="1"/>
</dbReference>
<dbReference type="Pfam" id="PF13927">
    <property type="entry name" value="Ig_3"/>
    <property type="match status" value="1"/>
</dbReference>
<dbReference type="GO" id="GO:0004675">
    <property type="term" value="F:transmembrane receptor protein serine/threonine kinase activity"/>
    <property type="evidence" value="ECO:0007669"/>
    <property type="project" value="InterPro"/>
</dbReference>
<dbReference type="OrthoDB" id="6051431at2759"/>
<dbReference type="InterPro" id="IPR036179">
    <property type="entry name" value="Ig-like_dom_sf"/>
</dbReference>
<evidence type="ECO:0000256" key="2">
    <source>
        <dbReference type="ARBA" id="ARBA00022729"/>
    </source>
</evidence>
<dbReference type="SUPFAM" id="SSF48726">
    <property type="entry name" value="Immunoglobulin"/>
    <property type="match status" value="1"/>
</dbReference>
<dbReference type="Proteomes" id="UP000683360">
    <property type="component" value="Unassembled WGS sequence"/>
</dbReference>
<dbReference type="Pfam" id="PF01064">
    <property type="entry name" value="Activin_recp"/>
    <property type="match status" value="1"/>
</dbReference>
<feature type="domain" description="Ig-like" evidence="4">
    <location>
        <begin position="154"/>
        <end position="242"/>
    </location>
</feature>
<dbReference type="EMBL" id="CAJPWZ010000931">
    <property type="protein sequence ID" value="CAG2203916.1"/>
    <property type="molecule type" value="Genomic_DNA"/>
</dbReference>
<dbReference type="SUPFAM" id="SSF57302">
    <property type="entry name" value="Snake toxin-like"/>
    <property type="match status" value="1"/>
</dbReference>
<organism evidence="5 6">
    <name type="scientific">Mytilus edulis</name>
    <name type="common">Blue mussel</name>
    <dbReference type="NCBI Taxonomy" id="6550"/>
    <lineage>
        <taxon>Eukaryota</taxon>
        <taxon>Metazoa</taxon>
        <taxon>Spiralia</taxon>
        <taxon>Lophotrochozoa</taxon>
        <taxon>Mollusca</taxon>
        <taxon>Bivalvia</taxon>
        <taxon>Autobranchia</taxon>
        <taxon>Pteriomorphia</taxon>
        <taxon>Mytilida</taxon>
        <taxon>Mytiloidea</taxon>
        <taxon>Mytilidae</taxon>
        <taxon>Mytilinae</taxon>
        <taxon>Mytilus</taxon>
    </lineage>
</organism>
<gene>
    <name evidence="5" type="ORF">MEDL_18381</name>
</gene>
<dbReference type="InterPro" id="IPR045860">
    <property type="entry name" value="Snake_toxin-like_sf"/>
</dbReference>
<reference evidence="5" key="1">
    <citation type="submission" date="2021-03" db="EMBL/GenBank/DDBJ databases">
        <authorList>
            <person name="Bekaert M."/>
        </authorList>
    </citation>
    <scope>NUCLEOTIDE SEQUENCE</scope>
</reference>
<keyword evidence="6" id="KW-1185">Reference proteome</keyword>
<keyword evidence="2" id="KW-0732">Signal</keyword>
<dbReference type="InterPro" id="IPR013783">
    <property type="entry name" value="Ig-like_fold"/>
</dbReference>
<sequence>MVITRYIYSGVPKIEDCSHTITCGDNEECFVRKSVGAVGNTLVESGCMSTNVCKLISSGKRSAEMNKRESVGCFQCCNSDFCNKHLCTSQRVSFYYASLDHKLRKRYSLGCTPKALCRALEADAGSGGGNYCSKCCHDSYCNTKLCGLLNNAKPIMTVKPQDRNALPGDKIELQCAVAHINGVPLNITWTHQNYNKVVTTPPVQLTSESQILDMTITSQHYGYWTCSARNQNGVVNATAVIKPPVPSG</sequence>
<comment type="subcellular location">
    <subcellularLocation>
        <location evidence="1">Membrane</location>
    </subcellularLocation>
</comment>
<evidence type="ECO:0000313" key="5">
    <source>
        <dbReference type="EMBL" id="CAG2203916.1"/>
    </source>
</evidence>
<dbReference type="Gene3D" id="2.60.40.10">
    <property type="entry name" value="Immunoglobulins"/>
    <property type="match status" value="1"/>
</dbReference>
<dbReference type="InterPro" id="IPR007110">
    <property type="entry name" value="Ig-like_dom"/>
</dbReference>
<comment type="caution">
    <text evidence="5">The sequence shown here is derived from an EMBL/GenBank/DDBJ whole genome shotgun (WGS) entry which is preliminary data.</text>
</comment>
<evidence type="ECO:0000259" key="4">
    <source>
        <dbReference type="PROSITE" id="PS50835"/>
    </source>
</evidence>
<dbReference type="AlphaFoldDB" id="A0A8S3RAG3"/>
<name>A0A8S3RAG3_MYTED</name>
<protein>
    <recommendedName>
        <fullName evidence="4">Ig-like domain-containing protein</fullName>
    </recommendedName>
</protein>
<keyword evidence="3" id="KW-0472">Membrane</keyword>
<evidence type="ECO:0000313" key="6">
    <source>
        <dbReference type="Proteomes" id="UP000683360"/>
    </source>
</evidence>